<dbReference type="Pfam" id="PF02449">
    <property type="entry name" value="Glyco_hydro_42"/>
    <property type="match status" value="1"/>
</dbReference>
<comment type="similarity">
    <text evidence="2 6">Belongs to the glycosyl hydrolase 42 family.</text>
</comment>
<keyword evidence="11" id="KW-1185">Reference proteome</keyword>
<name>A0ABY4BYV9_9MICO</name>
<feature type="domain" description="Glycoside hydrolase family 42 N-terminal" evidence="7">
    <location>
        <begin position="14"/>
        <end position="382"/>
    </location>
</feature>
<dbReference type="EC" id="3.2.1.23" evidence="3 6"/>
<dbReference type="InterPro" id="IPR013739">
    <property type="entry name" value="Beta_galactosidase_C"/>
</dbReference>
<dbReference type="CDD" id="cd03143">
    <property type="entry name" value="A4_beta-galactosidase_middle_domain"/>
    <property type="match status" value="1"/>
</dbReference>
<organism evidence="10 11">
    <name type="scientific">Agromyces larvae</name>
    <dbReference type="NCBI Taxonomy" id="2929802"/>
    <lineage>
        <taxon>Bacteria</taxon>
        <taxon>Bacillati</taxon>
        <taxon>Actinomycetota</taxon>
        <taxon>Actinomycetes</taxon>
        <taxon>Micrococcales</taxon>
        <taxon>Microbacteriaceae</taxon>
        <taxon>Agromyces</taxon>
    </lineage>
</organism>
<dbReference type="Gene3D" id="3.20.20.80">
    <property type="entry name" value="Glycosidases"/>
    <property type="match status" value="1"/>
</dbReference>
<proteinExistence type="inferred from homology"/>
<keyword evidence="4 6" id="KW-0378">Hydrolase</keyword>
<dbReference type="Pfam" id="PF08532">
    <property type="entry name" value="Glyco_hydro_42M"/>
    <property type="match status" value="1"/>
</dbReference>
<accession>A0ABY4BYV9</accession>
<dbReference type="InterPro" id="IPR013780">
    <property type="entry name" value="Glyco_hydro_b"/>
</dbReference>
<evidence type="ECO:0000259" key="9">
    <source>
        <dbReference type="Pfam" id="PF08533"/>
    </source>
</evidence>
<evidence type="ECO:0000256" key="5">
    <source>
        <dbReference type="ARBA" id="ARBA00023295"/>
    </source>
</evidence>
<dbReference type="Gene3D" id="3.40.50.880">
    <property type="match status" value="1"/>
</dbReference>
<dbReference type="PANTHER" id="PTHR36447">
    <property type="entry name" value="BETA-GALACTOSIDASE GANA"/>
    <property type="match status" value="1"/>
</dbReference>
<dbReference type="RefSeq" id="WP_243554019.1">
    <property type="nucleotide sequence ID" value="NZ_CP094528.1"/>
</dbReference>
<evidence type="ECO:0000256" key="1">
    <source>
        <dbReference type="ARBA" id="ARBA00001412"/>
    </source>
</evidence>
<sequence>MTAWPTPGISFGGDWNPEQWTHETVLEDLDLMCDAGVNLVTLGVFSWVRHEQRDGAFDFTWIDGLLDLTHERGIRVDLATPTASVPMWLHRLHPEILPQDEFGHPLAPGGRNGFCASSPVYREYALRLVDALAEHVAGHPAIAMWHVGNELGGGNARCHCAVSNDAFRRWTLDRYGSVEGVNEAWGMSFWGNRYSSIEEVTTPSGRTAHNPGQLLDFERFSSEALLDCYLAERAVLRRHTPDVPVTTNFMVGLGPDVVDYPRWAEHVDLVANDHYTYGPDPRRHQDLAFAGDRMRGLSHGGPWMLMEHAASAASWHRINRAKRPGELARHALAHVARGSDSVLFFQWRASRFGTEQFHSAMVPHSGADSRRFRDIRALGDQVGRLAEVAGTRVTGARVALLHDDEAGWALRSGLKPVNGAGYADTARAVHDALFDRAVTVDIVTPWHPLDDYDLVVVPGLFLVSDEHVARIAEFAGAGGTVVVTWFSGIVDEHNRVRLGGYPGAFRDLLGVRGEEFVPLDDGESFALDTGWRGTRWAEDLTVVDAEVVARAADGDLAGVPVVTRRAVPGGGTAWYVATDLDRSGLDALLDRLLTETGVEPVAHVSAGIEAVRRAGGGRSYLFLINHGDEPGWADATGTDLLTGECHDGRAVVPAGAVVVLRES</sequence>
<dbReference type="InterPro" id="IPR003476">
    <property type="entry name" value="Glyco_hydro_42"/>
</dbReference>
<dbReference type="SUPFAM" id="SSF52317">
    <property type="entry name" value="Class I glutamine amidotransferase-like"/>
    <property type="match status" value="1"/>
</dbReference>
<evidence type="ECO:0000256" key="2">
    <source>
        <dbReference type="ARBA" id="ARBA00005940"/>
    </source>
</evidence>
<dbReference type="PANTHER" id="PTHR36447:SF1">
    <property type="entry name" value="BETA-GALACTOSIDASE GANA"/>
    <property type="match status" value="1"/>
</dbReference>
<evidence type="ECO:0000256" key="6">
    <source>
        <dbReference type="PIRNR" id="PIRNR001084"/>
    </source>
</evidence>
<dbReference type="InterPro" id="IPR029062">
    <property type="entry name" value="Class_I_gatase-like"/>
</dbReference>
<dbReference type="InterPro" id="IPR017853">
    <property type="entry name" value="GH"/>
</dbReference>
<protein>
    <recommendedName>
        <fullName evidence="3 6">Beta-galactosidase</fullName>
        <shortName evidence="6">Beta-gal</shortName>
        <ecNumber evidence="3 6">3.2.1.23</ecNumber>
    </recommendedName>
</protein>
<feature type="domain" description="Beta-galactosidase C-terminal" evidence="9">
    <location>
        <begin position="607"/>
        <end position="662"/>
    </location>
</feature>
<dbReference type="SUPFAM" id="SSF51445">
    <property type="entry name" value="(Trans)glycosidases"/>
    <property type="match status" value="1"/>
</dbReference>
<gene>
    <name evidence="10" type="ORF">MTO99_12730</name>
</gene>
<evidence type="ECO:0000313" key="11">
    <source>
        <dbReference type="Proteomes" id="UP000832097"/>
    </source>
</evidence>
<dbReference type="EMBL" id="CP094528">
    <property type="protein sequence ID" value="UOE43051.1"/>
    <property type="molecule type" value="Genomic_DNA"/>
</dbReference>
<dbReference type="PIRSF" id="PIRSF001084">
    <property type="entry name" value="B-galactosidase"/>
    <property type="match status" value="1"/>
</dbReference>
<dbReference type="Proteomes" id="UP000832097">
    <property type="component" value="Chromosome"/>
</dbReference>
<feature type="domain" description="Beta-galactosidase trimerisation" evidence="8">
    <location>
        <begin position="396"/>
        <end position="598"/>
    </location>
</feature>
<comment type="catalytic activity">
    <reaction evidence="1 6">
        <text>Hydrolysis of terminal non-reducing beta-D-galactose residues in beta-D-galactosides.</text>
        <dbReference type="EC" id="3.2.1.23"/>
    </reaction>
</comment>
<keyword evidence="5 6" id="KW-0326">Glycosidase</keyword>
<reference evidence="10 11" key="1">
    <citation type="submission" date="2022-03" db="EMBL/GenBank/DDBJ databases">
        <title>Mucilaginibacter sp. isolated from the gut of Protaetia brevitarsis seulensis larvae.</title>
        <authorList>
            <person name="Won M."/>
            <person name="Kim S.-J."/>
            <person name="Kwon S.-W."/>
        </authorList>
    </citation>
    <scope>NUCLEOTIDE SEQUENCE [LARGE SCALE GENOMIC DNA]</scope>
    <source>
        <strain evidence="10 11">CFWR-12</strain>
    </source>
</reference>
<evidence type="ECO:0000256" key="4">
    <source>
        <dbReference type="ARBA" id="ARBA00022801"/>
    </source>
</evidence>
<evidence type="ECO:0000313" key="10">
    <source>
        <dbReference type="EMBL" id="UOE43051.1"/>
    </source>
</evidence>
<evidence type="ECO:0000259" key="8">
    <source>
        <dbReference type="Pfam" id="PF08532"/>
    </source>
</evidence>
<dbReference type="Gene3D" id="2.60.40.1180">
    <property type="entry name" value="Golgi alpha-mannosidase II"/>
    <property type="match status" value="1"/>
</dbReference>
<evidence type="ECO:0000259" key="7">
    <source>
        <dbReference type="Pfam" id="PF02449"/>
    </source>
</evidence>
<dbReference type="InterPro" id="IPR013738">
    <property type="entry name" value="Beta_galactosidase_Trimer"/>
</dbReference>
<dbReference type="InterPro" id="IPR013529">
    <property type="entry name" value="Glyco_hydro_42_N"/>
</dbReference>
<dbReference type="Pfam" id="PF08533">
    <property type="entry name" value="Glyco_hydro_42C"/>
    <property type="match status" value="1"/>
</dbReference>
<evidence type="ECO:0000256" key="3">
    <source>
        <dbReference type="ARBA" id="ARBA00012756"/>
    </source>
</evidence>